<name>A0A160T9B8_9CHLR</name>
<evidence type="ECO:0000313" key="3">
    <source>
        <dbReference type="Proteomes" id="UP000215027"/>
    </source>
</evidence>
<reference evidence="2" key="1">
    <citation type="submission" date="2016-01" db="EMBL/GenBank/DDBJ databases">
        <authorList>
            <person name="Mcilroy J.S."/>
            <person name="Karst M S."/>
            <person name="Albertsen M."/>
        </authorList>
    </citation>
    <scope>NUCLEOTIDE SEQUENCE</scope>
    <source>
        <strain evidence="2">Cfx-K</strain>
    </source>
</reference>
<evidence type="ECO:0000256" key="1">
    <source>
        <dbReference type="SAM" id="MobiDB-lite"/>
    </source>
</evidence>
<keyword evidence="3" id="KW-1185">Reference proteome</keyword>
<dbReference type="AlphaFoldDB" id="A0A160T9B8"/>
<evidence type="ECO:0000313" key="2">
    <source>
        <dbReference type="EMBL" id="CUS05865.1"/>
    </source>
</evidence>
<organism evidence="2 3">
    <name type="scientific">Candidatus Promineifilum breve</name>
    <dbReference type="NCBI Taxonomy" id="1806508"/>
    <lineage>
        <taxon>Bacteria</taxon>
        <taxon>Bacillati</taxon>
        <taxon>Chloroflexota</taxon>
        <taxon>Ardenticatenia</taxon>
        <taxon>Candidatus Promineifilales</taxon>
        <taxon>Candidatus Promineifilaceae</taxon>
        <taxon>Candidatus Promineifilum</taxon>
    </lineage>
</organism>
<dbReference type="EMBL" id="LN890656">
    <property type="protein sequence ID" value="CUS05865.1"/>
    <property type="molecule type" value="Genomic_DNA"/>
</dbReference>
<accession>A0A160T9B8</accession>
<feature type="compositionally biased region" description="Gly residues" evidence="1">
    <location>
        <begin position="1"/>
        <end position="15"/>
    </location>
</feature>
<sequence length="70" mass="7212">MVQGCRGAGVQGRKGGAPLVPLPLGEVRRGFRSGPSPPRERLGEGSALVPLPLGEARRGFRSDPSPPGRG</sequence>
<dbReference type="KEGG" id="pbf:CFX0092_B0331"/>
<protein>
    <submittedName>
        <fullName evidence="2">Uncharacterized protein</fullName>
    </submittedName>
</protein>
<gene>
    <name evidence="2" type="ORF">CFX0092_B0331</name>
</gene>
<feature type="region of interest" description="Disordered" evidence="1">
    <location>
        <begin position="1"/>
        <end position="70"/>
    </location>
</feature>
<proteinExistence type="predicted"/>
<dbReference type="Proteomes" id="UP000215027">
    <property type="component" value="Chromosome II"/>
</dbReference>